<feature type="chain" id="PRO_5005330314" evidence="1">
    <location>
        <begin position="17"/>
        <end position="179"/>
    </location>
</feature>
<keyword evidence="1" id="KW-0732">Signal</keyword>
<sequence length="179" mass="20723">MKYLITSIVIAIITDAIFIEEDTTMPQEITTTRIPSWGDWDGTGSYSAQDIVKNATELYYNNTCIYYNMTSITLNQTRIVNGTHRYRVKYNATKCILNNGKESEKLETSNGNCDKEKIPECTETEENETRFQAVFRNNTYQHQLGLYVTNMETNTTYKGVYKQPLKKVKKLKKKKQVVN</sequence>
<keyword evidence="2" id="KW-1185">Reference proteome</keyword>
<evidence type="ECO:0000313" key="3">
    <source>
        <dbReference type="WBParaSite" id="SVE_1250300.1"/>
    </source>
</evidence>
<reference evidence="3" key="2">
    <citation type="submission" date="2015-08" db="UniProtKB">
        <authorList>
            <consortium name="WormBaseParasite"/>
        </authorList>
    </citation>
    <scope>IDENTIFICATION</scope>
</reference>
<evidence type="ECO:0000256" key="1">
    <source>
        <dbReference type="SAM" id="SignalP"/>
    </source>
</evidence>
<accession>A0A0K0FRH3</accession>
<dbReference type="WBParaSite" id="SVE_1250300.1">
    <property type="protein sequence ID" value="SVE_1250300.1"/>
    <property type="gene ID" value="SVE_1250300"/>
</dbReference>
<name>A0A0K0FRH3_STRVS</name>
<dbReference type="AlphaFoldDB" id="A0A0K0FRH3"/>
<reference evidence="2" key="1">
    <citation type="submission" date="2014-07" db="EMBL/GenBank/DDBJ databases">
        <authorList>
            <person name="Martin A.A"/>
            <person name="De Silva N."/>
        </authorList>
    </citation>
    <scope>NUCLEOTIDE SEQUENCE</scope>
</reference>
<organism evidence="2 3">
    <name type="scientific">Strongyloides venezuelensis</name>
    <name type="common">Threadworm</name>
    <dbReference type="NCBI Taxonomy" id="75913"/>
    <lineage>
        <taxon>Eukaryota</taxon>
        <taxon>Metazoa</taxon>
        <taxon>Ecdysozoa</taxon>
        <taxon>Nematoda</taxon>
        <taxon>Chromadorea</taxon>
        <taxon>Rhabditida</taxon>
        <taxon>Tylenchina</taxon>
        <taxon>Panagrolaimomorpha</taxon>
        <taxon>Strongyloidoidea</taxon>
        <taxon>Strongyloididae</taxon>
        <taxon>Strongyloides</taxon>
    </lineage>
</organism>
<dbReference type="Proteomes" id="UP000035680">
    <property type="component" value="Unassembled WGS sequence"/>
</dbReference>
<protein>
    <submittedName>
        <fullName evidence="3">Salivary lipocalin</fullName>
    </submittedName>
</protein>
<evidence type="ECO:0000313" key="2">
    <source>
        <dbReference type="Proteomes" id="UP000035680"/>
    </source>
</evidence>
<proteinExistence type="predicted"/>
<feature type="signal peptide" evidence="1">
    <location>
        <begin position="1"/>
        <end position="16"/>
    </location>
</feature>